<dbReference type="Proteomes" id="UP001501337">
    <property type="component" value="Unassembled WGS sequence"/>
</dbReference>
<keyword evidence="8" id="KW-1185">Reference proteome</keyword>
<keyword evidence="6" id="KW-0472">Membrane</keyword>
<evidence type="ECO:0000313" key="7">
    <source>
        <dbReference type="EMBL" id="GAA3949827.1"/>
    </source>
</evidence>
<evidence type="ECO:0000313" key="8">
    <source>
        <dbReference type="Proteomes" id="UP001501337"/>
    </source>
</evidence>
<evidence type="ECO:0000256" key="4">
    <source>
        <dbReference type="ARBA" id="ARBA00023172"/>
    </source>
</evidence>
<evidence type="ECO:0008006" key="9">
    <source>
        <dbReference type="Google" id="ProtNLM"/>
    </source>
</evidence>
<keyword evidence="4" id="KW-0233">DNA recombination</keyword>
<evidence type="ECO:0000256" key="3">
    <source>
        <dbReference type="ARBA" id="ARBA00023054"/>
    </source>
</evidence>
<name>A0ABP7NLJ3_9GAMM</name>
<feature type="transmembrane region" description="Helical" evidence="6">
    <location>
        <begin position="20"/>
        <end position="40"/>
    </location>
</feature>
<evidence type="ECO:0000256" key="6">
    <source>
        <dbReference type="SAM" id="Phobius"/>
    </source>
</evidence>
<evidence type="ECO:0000256" key="2">
    <source>
        <dbReference type="ARBA" id="ARBA00009840"/>
    </source>
</evidence>
<reference evidence="8" key="1">
    <citation type="journal article" date="2019" name="Int. J. Syst. Evol. Microbiol.">
        <title>The Global Catalogue of Microorganisms (GCM) 10K type strain sequencing project: providing services to taxonomists for standard genome sequencing and annotation.</title>
        <authorList>
            <consortium name="The Broad Institute Genomics Platform"/>
            <consortium name="The Broad Institute Genome Sequencing Center for Infectious Disease"/>
            <person name="Wu L."/>
            <person name="Ma J."/>
        </authorList>
    </citation>
    <scope>NUCLEOTIDE SEQUENCE [LARGE SCALE GENOMIC DNA]</scope>
    <source>
        <strain evidence="8">JCM 17555</strain>
    </source>
</reference>
<evidence type="ECO:0000256" key="1">
    <source>
        <dbReference type="ARBA" id="ARBA00003416"/>
    </source>
</evidence>
<keyword evidence="6" id="KW-0812">Transmembrane</keyword>
<dbReference type="PANTHER" id="PTHR30563">
    <property type="entry name" value="DNA RECOMBINATION PROTEIN RMUC"/>
    <property type="match status" value="1"/>
</dbReference>
<dbReference type="EMBL" id="BAABBO010000001">
    <property type="protein sequence ID" value="GAA3949827.1"/>
    <property type="molecule type" value="Genomic_DNA"/>
</dbReference>
<sequence length="485" mass="55013">MNSVDLLQQLIMQLTAPLNAISPFVLAAAASCLAGLLVYLQGRRRRLALQAGHELRQAEQAEAIAVVRQELAAKAQALADLEWQHRELEKTQRYQLEQGQRREQQSAVLCRELETKLEAVTRRREEDLAERDRRHAEQLSLLEQSRERLTRDFENLANRIFDEKTQQFSKVSSESIDALLKPFREQIHSFEKRVNDVHDASITKHSALQAEIGKVVELGARMGEDALNLTNALKGNKKIQGDWGELQLELLLQDAGLRKGIEYESQTSLKNEEGQHFRPDFIINLPERKHIVLDSKVSLNSYVEAVSAETDEQRDQALDRLVIAFRKHFSSLSNKNYTKLRGLQSTELVFMFVPTEPAYLAAAQRAPALFREAYQAGVAVVTPSTLMACLRIVAHLWTIDKQNQNTMVLAEQAAKVHDKLRIFLERMEKLGQQIGTVQKSYDQAWSGIKDGQGSLVKQVDRFRDMGVPIIKSLPRNATDAPEDHV</sequence>
<gene>
    <name evidence="7" type="ORF">GCM10022278_06190</name>
</gene>
<dbReference type="Pfam" id="PF02646">
    <property type="entry name" value="RmuC"/>
    <property type="match status" value="1"/>
</dbReference>
<dbReference type="PANTHER" id="PTHR30563:SF0">
    <property type="entry name" value="DNA RECOMBINATION PROTEIN RMUC"/>
    <property type="match status" value="1"/>
</dbReference>
<comment type="caution">
    <text evidence="7">The sequence shown here is derived from an EMBL/GenBank/DDBJ whole genome shotgun (WGS) entry which is preliminary data.</text>
</comment>
<keyword evidence="6" id="KW-1133">Transmembrane helix</keyword>
<feature type="coiled-coil region" evidence="5">
    <location>
        <begin position="71"/>
        <end position="159"/>
    </location>
</feature>
<comment type="function">
    <text evidence="1">Involved in DNA recombination.</text>
</comment>
<dbReference type="InterPro" id="IPR003798">
    <property type="entry name" value="DNA_recombination_RmuC"/>
</dbReference>
<comment type="similarity">
    <text evidence="2">Belongs to the RmuC family.</text>
</comment>
<accession>A0ABP7NLJ3</accession>
<evidence type="ECO:0000256" key="5">
    <source>
        <dbReference type="SAM" id="Coils"/>
    </source>
</evidence>
<proteinExistence type="inferred from homology"/>
<keyword evidence="3 5" id="KW-0175">Coiled coil</keyword>
<organism evidence="7 8">
    <name type="scientific">Allohahella marinimesophila</name>
    <dbReference type="NCBI Taxonomy" id="1054972"/>
    <lineage>
        <taxon>Bacteria</taxon>
        <taxon>Pseudomonadati</taxon>
        <taxon>Pseudomonadota</taxon>
        <taxon>Gammaproteobacteria</taxon>
        <taxon>Oceanospirillales</taxon>
        <taxon>Hahellaceae</taxon>
        <taxon>Allohahella</taxon>
    </lineage>
</organism>
<protein>
    <recommendedName>
        <fullName evidence="9">DNA recombination protein RmuC</fullName>
    </recommendedName>
</protein>